<organism evidence="2 3">
    <name type="scientific">Aldrovandia affinis</name>
    <dbReference type="NCBI Taxonomy" id="143900"/>
    <lineage>
        <taxon>Eukaryota</taxon>
        <taxon>Metazoa</taxon>
        <taxon>Chordata</taxon>
        <taxon>Craniata</taxon>
        <taxon>Vertebrata</taxon>
        <taxon>Euteleostomi</taxon>
        <taxon>Actinopterygii</taxon>
        <taxon>Neopterygii</taxon>
        <taxon>Teleostei</taxon>
        <taxon>Notacanthiformes</taxon>
        <taxon>Halosauridae</taxon>
        <taxon>Aldrovandia</taxon>
    </lineage>
</organism>
<keyword evidence="3" id="KW-1185">Reference proteome</keyword>
<feature type="compositionally biased region" description="Polar residues" evidence="1">
    <location>
        <begin position="60"/>
        <end position="79"/>
    </location>
</feature>
<evidence type="ECO:0000256" key="1">
    <source>
        <dbReference type="SAM" id="MobiDB-lite"/>
    </source>
</evidence>
<dbReference type="AlphaFoldDB" id="A0AAD7W0M0"/>
<dbReference type="Proteomes" id="UP001221898">
    <property type="component" value="Unassembled WGS sequence"/>
</dbReference>
<feature type="compositionally biased region" description="Polar residues" evidence="1">
    <location>
        <begin position="38"/>
        <end position="48"/>
    </location>
</feature>
<evidence type="ECO:0000313" key="3">
    <source>
        <dbReference type="Proteomes" id="UP001221898"/>
    </source>
</evidence>
<gene>
    <name evidence="2" type="ORF">AAFF_G00314380</name>
</gene>
<feature type="region of interest" description="Disordered" evidence="1">
    <location>
        <begin position="1"/>
        <end position="83"/>
    </location>
</feature>
<accession>A0AAD7W0M0</accession>
<comment type="caution">
    <text evidence="2">The sequence shown here is derived from an EMBL/GenBank/DDBJ whole genome shotgun (WGS) entry which is preliminary data.</text>
</comment>
<name>A0AAD7W0M0_9TELE</name>
<dbReference type="EMBL" id="JAINUG010000464">
    <property type="protein sequence ID" value="KAJ8367612.1"/>
    <property type="molecule type" value="Genomic_DNA"/>
</dbReference>
<proteinExistence type="predicted"/>
<protein>
    <submittedName>
        <fullName evidence="2">Uncharacterized protein</fullName>
    </submittedName>
</protein>
<reference evidence="2" key="1">
    <citation type="journal article" date="2023" name="Science">
        <title>Genome structures resolve the early diversification of teleost fishes.</title>
        <authorList>
            <person name="Parey E."/>
            <person name="Louis A."/>
            <person name="Montfort J."/>
            <person name="Bouchez O."/>
            <person name="Roques C."/>
            <person name="Iampietro C."/>
            <person name="Lluch J."/>
            <person name="Castinel A."/>
            <person name="Donnadieu C."/>
            <person name="Desvignes T."/>
            <person name="Floi Bucao C."/>
            <person name="Jouanno E."/>
            <person name="Wen M."/>
            <person name="Mejri S."/>
            <person name="Dirks R."/>
            <person name="Jansen H."/>
            <person name="Henkel C."/>
            <person name="Chen W.J."/>
            <person name="Zahm M."/>
            <person name="Cabau C."/>
            <person name="Klopp C."/>
            <person name="Thompson A.W."/>
            <person name="Robinson-Rechavi M."/>
            <person name="Braasch I."/>
            <person name="Lecointre G."/>
            <person name="Bobe J."/>
            <person name="Postlethwait J.H."/>
            <person name="Berthelot C."/>
            <person name="Roest Crollius H."/>
            <person name="Guiguen Y."/>
        </authorList>
    </citation>
    <scope>NUCLEOTIDE SEQUENCE</scope>
    <source>
        <strain evidence="2">NC1722</strain>
    </source>
</reference>
<sequence>MVCMALSEEQIATGHGRGPPADGASQAQPGVSPLRNPAQWSIVTSAATSPRPRSPEVTRVQPQRSVYNGGQRTSQTMNAQLPRWREGKWRLTARVSADYAGSRFQ</sequence>
<evidence type="ECO:0000313" key="2">
    <source>
        <dbReference type="EMBL" id="KAJ8367612.1"/>
    </source>
</evidence>